<organism evidence="2 3">
    <name type="scientific">Agrobacterium tumefaciens</name>
    <dbReference type="NCBI Taxonomy" id="358"/>
    <lineage>
        <taxon>Bacteria</taxon>
        <taxon>Pseudomonadati</taxon>
        <taxon>Pseudomonadota</taxon>
        <taxon>Alphaproteobacteria</taxon>
        <taxon>Hyphomicrobiales</taxon>
        <taxon>Rhizobiaceae</taxon>
        <taxon>Rhizobium/Agrobacterium group</taxon>
        <taxon>Agrobacterium</taxon>
        <taxon>Agrobacterium tumefaciens complex</taxon>
    </lineage>
</organism>
<name>A0A546XDX8_AGRTU</name>
<comment type="caution">
    <text evidence="2">The sequence shown here is derived from an EMBL/GenBank/DDBJ whole genome shotgun (WGS) entry which is preliminary data.</text>
</comment>
<feature type="signal peptide" evidence="1">
    <location>
        <begin position="1"/>
        <end position="22"/>
    </location>
</feature>
<evidence type="ECO:0000313" key="3">
    <source>
        <dbReference type="Proteomes" id="UP000317023"/>
    </source>
</evidence>
<dbReference type="Proteomes" id="UP000317023">
    <property type="component" value="Unassembled WGS sequence"/>
</dbReference>
<dbReference type="EMBL" id="SGOE01000014">
    <property type="protein sequence ID" value="TRA98901.1"/>
    <property type="molecule type" value="Genomic_DNA"/>
</dbReference>
<dbReference type="AlphaFoldDB" id="A0A546XDX8"/>
<sequence>MSDIMKTAALALAVVAPVSAMAAQSSLDGVYAYYQANTAAEMDRGPRNDADCRKFLASGLYKRDESEHLKIVGDRWDDNQDVSDVTGNVELGQGRGNVTPFTINVESEAADGTGDGITPAKGTVTRNGKLAISITIEGGQGRRMLHYCKVD</sequence>
<evidence type="ECO:0008006" key="4">
    <source>
        <dbReference type="Google" id="ProtNLM"/>
    </source>
</evidence>
<proteinExistence type="predicted"/>
<keyword evidence="1" id="KW-0732">Signal</keyword>
<reference evidence="2 3" key="1">
    <citation type="journal article" date="2019" name="Appl. Microbiol. Biotechnol.">
        <title>Differential efficiency of wild type rhizogenic strains for rol gene transformation of plants.</title>
        <authorList>
            <person name="Desmet S."/>
            <person name="De Keyser E."/>
            <person name="Van Vaerenbergh J."/>
            <person name="Baeyen S."/>
            <person name="Van Huylenbroeck J."/>
            <person name="Geelen D."/>
            <person name="Dhooghe E."/>
        </authorList>
    </citation>
    <scope>NUCLEOTIDE SEQUENCE [LARGE SCALE GENOMIC DNA]</scope>
    <source>
        <strain evidence="2 3">MAFF210266</strain>
    </source>
</reference>
<dbReference type="RefSeq" id="WP_142860237.1">
    <property type="nucleotide sequence ID" value="NZ_SGOE01000014.1"/>
</dbReference>
<evidence type="ECO:0000313" key="2">
    <source>
        <dbReference type="EMBL" id="TRA98901.1"/>
    </source>
</evidence>
<gene>
    <name evidence="2" type="ORF">EXN61_26860</name>
</gene>
<evidence type="ECO:0000256" key="1">
    <source>
        <dbReference type="SAM" id="SignalP"/>
    </source>
</evidence>
<feature type="chain" id="PRO_5021885120" description="Adhesin" evidence="1">
    <location>
        <begin position="23"/>
        <end position="151"/>
    </location>
</feature>
<accession>A0A546XDX8</accession>
<protein>
    <recommendedName>
        <fullName evidence="4">Adhesin</fullName>
    </recommendedName>
</protein>